<dbReference type="EMBL" id="QKWK01000005">
    <property type="protein sequence ID" value="TXT10856.1"/>
    <property type="molecule type" value="Genomic_DNA"/>
</dbReference>
<proteinExistence type="predicted"/>
<dbReference type="AlphaFoldDB" id="A0A7D8Z0B0"/>
<protein>
    <recommendedName>
        <fullName evidence="3">Asparaginase</fullName>
    </recommendedName>
</protein>
<evidence type="ECO:0000313" key="2">
    <source>
        <dbReference type="Proteomes" id="UP000473826"/>
    </source>
</evidence>
<accession>A0A7D8Z0B0</accession>
<name>A0A7D8Z0B0_VANHU</name>
<sequence>MCASHSSEDAHVALARDLLRRAEVPESALSCGGDRAISDDVNTAWIRAGLTPTGIHNNCSGKHAAMIVAAEVLGAGHKGYELPSHPIQERVRLCVSATAGLPEGEIRWGIDGCNLPAPALPLRNLARMYAVFALSSDGAFDASKAMARVFDAMANNAYYVGGEGRFCTDLMNAFGGDLIGKVGADGCYGIGVRAAASPTGKPLGIAVKIEDGDRTALYAAASEILERLGVGTAEQRAKLGKYHHIDRLNSAGVKVGTLAFDFDLRDA</sequence>
<dbReference type="Proteomes" id="UP000473826">
    <property type="component" value="Unassembled WGS sequence"/>
</dbReference>
<comment type="caution">
    <text evidence="1">The sequence shown here is derived from an EMBL/GenBank/DDBJ whole genome shotgun (WGS) entry which is preliminary data.</text>
</comment>
<dbReference type="PANTHER" id="PTHR42110:SF1">
    <property type="entry name" value="L-ASPARAGINASE, PUTATIVE (AFU_ORTHOLOGUE AFUA_3G11890)-RELATED"/>
    <property type="match status" value="1"/>
</dbReference>
<keyword evidence="2" id="KW-1185">Reference proteome</keyword>
<dbReference type="InterPro" id="IPR010349">
    <property type="entry name" value="Asparaginase_II"/>
</dbReference>
<dbReference type="Pfam" id="PF06089">
    <property type="entry name" value="Asparaginase_II"/>
    <property type="match status" value="1"/>
</dbReference>
<evidence type="ECO:0008006" key="3">
    <source>
        <dbReference type="Google" id="ProtNLM"/>
    </source>
</evidence>
<organism evidence="1 2">
    <name type="scientific">Vanrija humicola</name>
    <name type="common">Yeast</name>
    <name type="synonym">Cryptococcus humicola</name>
    <dbReference type="NCBI Taxonomy" id="5417"/>
    <lineage>
        <taxon>Eukaryota</taxon>
        <taxon>Fungi</taxon>
        <taxon>Dikarya</taxon>
        <taxon>Basidiomycota</taxon>
        <taxon>Agaricomycotina</taxon>
        <taxon>Tremellomycetes</taxon>
        <taxon>Trichosporonales</taxon>
        <taxon>Trichosporonaceae</taxon>
        <taxon>Vanrija</taxon>
    </lineage>
</organism>
<evidence type="ECO:0000313" key="1">
    <source>
        <dbReference type="EMBL" id="TXT10856.1"/>
    </source>
</evidence>
<reference evidence="1 2" key="1">
    <citation type="journal article" date="2019" name="PLoS Genet.">
        <title>Convergent evolution of linked mating-type loci in basidiomycete fungi.</title>
        <authorList>
            <person name="Sun S."/>
            <person name="Coelho M.A."/>
            <person name="Heitman J."/>
            <person name="Nowrousian M."/>
        </authorList>
    </citation>
    <scope>NUCLEOTIDE SEQUENCE [LARGE SCALE GENOMIC DNA]</scope>
    <source>
        <strain evidence="1 2">CBS 4282</strain>
    </source>
</reference>
<dbReference type="PANTHER" id="PTHR42110">
    <property type="entry name" value="L-ASPARAGINASE, PUTATIVE (AFU_ORTHOLOGUE AFUA_3G11890)-RELATED"/>
    <property type="match status" value="1"/>
</dbReference>
<dbReference type="OrthoDB" id="2588474at2759"/>
<gene>
    <name evidence="1" type="ORF">VHUM_02361</name>
</gene>